<accession>A0A8X6KVG8</accession>
<evidence type="ECO:0000313" key="1">
    <source>
        <dbReference type="EMBL" id="GFQ85791.1"/>
    </source>
</evidence>
<comment type="caution">
    <text evidence="1">The sequence shown here is derived from an EMBL/GenBank/DDBJ whole genome shotgun (WGS) entry which is preliminary data.</text>
</comment>
<dbReference type="InterPro" id="IPR036397">
    <property type="entry name" value="RNaseH_sf"/>
</dbReference>
<dbReference type="Proteomes" id="UP000887116">
    <property type="component" value="Unassembled WGS sequence"/>
</dbReference>
<dbReference type="Gene3D" id="3.30.420.10">
    <property type="entry name" value="Ribonuclease H-like superfamily/Ribonuclease H"/>
    <property type="match status" value="1"/>
</dbReference>
<proteinExistence type="predicted"/>
<gene>
    <name evidence="1" type="ORF">TNCT_300931</name>
</gene>
<sequence>MISVFLDINLCDFFLWGYLKDAFFRKNPRTLDQAKEIICGECVVISLITLQKISANCVLRLRLVIAADDGHFKIIAMGFLSVKRF</sequence>
<dbReference type="OrthoDB" id="6508494at2759"/>
<organism evidence="1 2">
    <name type="scientific">Trichonephila clavata</name>
    <name type="common">Joro spider</name>
    <name type="synonym">Nephila clavata</name>
    <dbReference type="NCBI Taxonomy" id="2740835"/>
    <lineage>
        <taxon>Eukaryota</taxon>
        <taxon>Metazoa</taxon>
        <taxon>Ecdysozoa</taxon>
        <taxon>Arthropoda</taxon>
        <taxon>Chelicerata</taxon>
        <taxon>Arachnida</taxon>
        <taxon>Araneae</taxon>
        <taxon>Araneomorphae</taxon>
        <taxon>Entelegynae</taxon>
        <taxon>Araneoidea</taxon>
        <taxon>Nephilidae</taxon>
        <taxon>Trichonephila</taxon>
    </lineage>
</organism>
<reference evidence="1" key="1">
    <citation type="submission" date="2020-07" db="EMBL/GenBank/DDBJ databases">
        <title>Multicomponent nature underlies the extraordinary mechanical properties of spider dragline silk.</title>
        <authorList>
            <person name="Kono N."/>
            <person name="Nakamura H."/>
            <person name="Mori M."/>
            <person name="Yoshida Y."/>
            <person name="Ohtoshi R."/>
            <person name="Malay A.D."/>
            <person name="Moran D.A.P."/>
            <person name="Tomita M."/>
            <person name="Numata K."/>
            <person name="Arakawa K."/>
        </authorList>
    </citation>
    <scope>NUCLEOTIDE SEQUENCE</scope>
</reference>
<dbReference type="AlphaFoldDB" id="A0A8X6KVG8"/>
<name>A0A8X6KVG8_TRICU</name>
<dbReference type="EMBL" id="BMAO01003118">
    <property type="protein sequence ID" value="GFQ85791.1"/>
    <property type="molecule type" value="Genomic_DNA"/>
</dbReference>
<keyword evidence="2" id="KW-1185">Reference proteome</keyword>
<protein>
    <submittedName>
        <fullName evidence="1">Uncharacterized protein</fullName>
    </submittedName>
</protein>
<dbReference type="GO" id="GO:0003676">
    <property type="term" value="F:nucleic acid binding"/>
    <property type="evidence" value="ECO:0007669"/>
    <property type="project" value="InterPro"/>
</dbReference>
<evidence type="ECO:0000313" key="2">
    <source>
        <dbReference type="Proteomes" id="UP000887116"/>
    </source>
</evidence>